<keyword evidence="2" id="KW-1185">Reference proteome</keyword>
<accession>A0AAV7BY52</accession>
<organism evidence="1 2">
    <name type="scientific">Engystomops pustulosus</name>
    <name type="common">Tungara frog</name>
    <name type="synonym">Physalaemus pustulosus</name>
    <dbReference type="NCBI Taxonomy" id="76066"/>
    <lineage>
        <taxon>Eukaryota</taxon>
        <taxon>Metazoa</taxon>
        <taxon>Chordata</taxon>
        <taxon>Craniata</taxon>
        <taxon>Vertebrata</taxon>
        <taxon>Euteleostomi</taxon>
        <taxon>Amphibia</taxon>
        <taxon>Batrachia</taxon>
        <taxon>Anura</taxon>
        <taxon>Neobatrachia</taxon>
        <taxon>Hyloidea</taxon>
        <taxon>Leptodactylidae</taxon>
        <taxon>Leiuperinae</taxon>
        <taxon>Engystomops</taxon>
    </lineage>
</organism>
<dbReference type="AlphaFoldDB" id="A0AAV7BY52"/>
<name>A0AAV7BY52_ENGPU</name>
<evidence type="ECO:0000313" key="2">
    <source>
        <dbReference type="Proteomes" id="UP000824782"/>
    </source>
</evidence>
<sequence length="66" mass="7493">MLPIMCNPLLPWHVTCPLLHTLRTRKSGLTSSARNVLSENDLRSSLCPHFCAHMKESTTCETYGYE</sequence>
<evidence type="ECO:0000313" key="1">
    <source>
        <dbReference type="EMBL" id="KAG8577133.1"/>
    </source>
</evidence>
<gene>
    <name evidence="1" type="ORF">GDO81_010071</name>
</gene>
<reference evidence="1" key="1">
    <citation type="thesis" date="2020" institute="ProQuest LLC" country="789 East Eisenhower Parkway, Ann Arbor, MI, USA">
        <title>Comparative Genomics and Chromosome Evolution.</title>
        <authorList>
            <person name="Mudd A.B."/>
        </authorList>
    </citation>
    <scope>NUCLEOTIDE SEQUENCE</scope>
    <source>
        <strain evidence="1">237g6f4</strain>
        <tissue evidence="1">Blood</tissue>
    </source>
</reference>
<proteinExistence type="predicted"/>
<protein>
    <submittedName>
        <fullName evidence="1">Uncharacterized protein</fullName>
    </submittedName>
</protein>
<dbReference type="Proteomes" id="UP000824782">
    <property type="component" value="Unassembled WGS sequence"/>
</dbReference>
<comment type="caution">
    <text evidence="1">The sequence shown here is derived from an EMBL/GenBank/DDBJ whole genome shotgun (WGS) entry which is preliminary data.</text>
</comment>
<dbReference type="EMBL" id="WNYA01000004">
    <property type="protein sequence ID" value="KAG8577133.1"/>
    <property type="molecule type" value="Genomic_DNA"/>
</dbReference>